<organism evidence="2 3">
    <name type="scientific">Coffea canephora</name>
    <name type="common">Robusta coffee</name>
    <dbReference type="NCBI Taxonomy" id="49390"/>
    <lineage>
        <taxon>Eukaryota</taxon>
        <taxon>Viridiplantae</taxon>
        <taxon>Streptophyta</taxon>
        <taxon>Embryophyta</taxon>
        <taxon>Tracheophyta</taxon>
        <taxon>Spermatophyta</taxon>
        <taxon>Magnoliopsida</taxon>
        <taxon>eudicotyledons</taxon>
        <taxon>Gunneridae</taxon>
        <taxon>Pentapetalae</taxon>
        <taxon>asterids</taxon>
        <taxon>lamiids</taxon>
        <taxon>Gentianales</taxon>
        <taxon>Rubiaceae</taxon>
        <taxon>Ixoroideae</taxon>
        <taxon>Gardenieae complex</taxon>
        <taxon>Bertiereae - Coffeeae clade</taxon>
        <taxon>Coffeeae</taxon>
        <taxon>Coffea</taxon>
    </lineage>
</organism>
<keyword evidence="3" id="KW-1185">Reference proteome</keyword>
<evidence type="ECO:0000313" key="3">
    <source>
        <dbReference type="Proteomes" id="UP000295252"/>
    </source>
</evidence>
<dbReference type="Gramene" id="CDP18660">
    <property type="protein sequence ID" value="CDP18660"/>
    <property type="gene ID" value="GSCOC_T00004155001"/>
</dbReference>
<evidence type="ECO:0000313" key="2">
    <source>
        <dbReference type="EMBL" id="CDP18660.1"/>
    </source>
</evidence>
<feature type="signal peptide" evidence="1">
    <location>
        <begin position="1"/>
        <end position="15"/>
    </location>
</feature>
<dbReference type="AlphaFoldDB" id="A0A068VCW1"/>
<sequence>MVFLLACFLETFLNNQLLKDRWWNCWGFWISDSGRFPPLKILDLPLLRPFKSPPRTFLGLPLLRKVYTLPESNRHFQPTSISCADRSSACLVLGKLGAFSDHFGCLGC</sequence>
<dbReference type="Proteomes" id="UP000295252">
    <property type="component" value="Chromosome VIII"/>
</dbReference>
<name>A0A068VCW1_COFCA</name>
<protein>
    <submittedName>
        <fullName evidence="2">Uncharacterized protein</fullName>
    </submittedName>
</protein>
<keyword evidence="1" id="KW-0732">Signal</keyword>
<dbReference type="InParanoid" id="A0A068VCW1"/>
<gene>
    <name evidence="2" type="ORF">GSCOC_T00004155001</name>
</gene>
<evidence type="ECO:0000256" key="1">
    <source>
        <dbReference type="SAM" id="SignalP"/>
    </source>
</evidence>
<reference evidence="3" key="1">
    <citation type="journal article" date="2014" name="Science">
        <title>The coffee genome provides insight into the convergent evolution of caffeine biosynthesis.</title>
        <authorList>
            <person name="Denoeud F."/>
            <person name="Carretero-Paulet L."/>
            <person name="Dereeper A."/>
            <person name="Droc G."/>
            <person name="Guyot R."/>
            <person name="Pietrella M."/>
            <person name="Zheng C."/>
            <person name="Alberti A."/>
            <person name="Anthony F."/>
            <person name="Aprea G."/>
            <person name="Aury J.M."/>
            <person name="Bento P."/>
            <person name="Bernard M."/>
            <person name="Bocs S."/>
            <person name="Campa C."/>
            <person name="Cenci A."/>
            <person name="Combes M.C."/>
            <person name="Crouzillat D."/>
            <person name="Da Silva C."/>
            <person name="Daddiego L."/>
            <person name="De Bellis F."/>
            <person name="Dussert S."/>
            <person name="Garsmeur O."/>
            <person name="Gayraud T."/>
            <person name="Guignon V."/>
            <person name="Jahn K."/>
            <person name="Jamilloux V."/>
            <person name="Joet T."/>
            <person name="Labadie K."/>
            <person name="Lan T."/>
            <person name="Leclercq J."/>
            <person name="Lepelley M."/>
            <person name="Leroy T."/>
            <person name="Li L.T."/>
            <person name="Librado P."/>
            <person name="Lopez L."/>
            <person name="Munoz A."/>
            <person name="Noel B."/>
            <person name="Pallavicini A."/>
            <person name="Perrotta G."/>
            <person name="Poncet V."/>
            <person name="Pot D."/>
            <person name="Priyono X."/>
            <person name="Rigoreau M."/>
            <person name="Rouard M."/>
            <person name="Rozas J."/>
            <person name="Tranchant-Dubreuil C."/>
            <person name="VanBuren R."/>
            <person name="Zhang Q."/>
            <person name="Andrade A.C."/>
            <person name="Argout X."/>
            <person name="Bertrand B."/>
            <person name="de Kochko A."/>
            <person name="Graziosi G."/>
            <person name="Henry R.J."/>
            <person name="Jayarama X."/>
            <person name="Ming R."/>
            <person name="Nagai C."/>
            <person name="Rounsley S."/>
            <person name="Sankoff D."/>
            <person name="Giuliano G."/>
            <person name="Albert V.A."/>
            <person name="Wincker P."/>
            <person name="Lashermes P."/>
        </authorList>
    </citation>
    <scope>NUCLEOTIDE SEQUENCE [LARGE SCALE GENOMIC DNA]</scope>
    <source>
        <strain evidence="3">cv. DH200-94</strain>
    </source>
</reference>
<feature type="chain" id="PRO_5012700712" evidence="1">
    <location>
        <begin position="16"/>
        <end position="108"/>
    </location>
</feature>
<dbReference type="EMBL" id="HG739347">
    <property type="protein sequence ID" value="CDP18660.1"/>
    <property type="molecule type" value="Genomic_DNA"/>
</dbReference>
<accession>A0A068VCW1</accession>
<proteinExistence type="predicted"/>